<sequence>KPGKFSVNGLYTRQPIFVQLLQAAFKMSQCTWLGASQRFNVENCIRTLSDVAKNRAIAIPSDLEVQVASLFNKAAMLSRQTSKWLQAAKTPKMERSQSQLMRVDRSIIEGLQDIVSLLEDQLKPLVQSELSLLVDILYRPELLFPPGTEAKKRCESGGFIRKLIKHTEKLLEEKEEKLCVKVLRTLREMMAIDNECGEKGDVLRNNLLMRYFGKAFVQKRDTVELGILSPHPPVTHGPGAKLLSRAGRTLHEVQSHLDREGASDLVVELVIKSVHSPSIFVEAVELGSALLEGGNPIIQKSMYSKLMGGDLSQAFFKVFYDKMRDSQQEIKSTVTVNTSDMAAKAHEDKEQGKDLEKLAKKRGDLK</sequence>
<accession>A0AAD8E2J2</accession>
<dbReference type="Proteomes" id="UP001233999">
    <property type="component" value="Unassembled WGS sequence"/>
</dbReference>
<evidence type="ECO:0000313" key="3">
    <source>
        <dbReference type="Proteomes" id="UP001233999"/>
    </source>
</evidence>
<dbReference type="AlphaFoldDB" id="A0AAD8E2J2"/>
<dbReference type="InterPro" id="IPR015925">
    <property type="entry name" value="Ryanodine_IP3_receptor"/>
</dbReference>
<keyword evidence="3" id="KW-1185">Reference proteome</keyword>
<reference evidence="2" key="2">
    <citation type="submission" date="2023-05" db="EMBL/GenBank/DDBJ databases">
        <authorList>
            <person name="Fouks B."/>
        </authorList>
    </citation>
    <scope>NUCLEOTIDE SEQUENCE</scope>
    <source>
        <strain evidence="2">Stay&amp;Tobe</strain>
        <tissue evidence="2">Testes</tissue>
    </source>
</reference>
<protein>
    <submittedName>
        <fullName evidence="2">Uncharacterized protein</fullName>
    </submittedName>
</protein>
<evidence type="ECO:0000256" key="1">
    <source>
        <dbReference type="SAM" id="MobiDB-lite"/>
    </source>
</evidence>
<comment type="caution">
    <text evidence="2">The sequence shown here is derived from an EMBL/GenBank/DDBJ whole genome shotgun (WGS) entry which is preliminary data.</text>
</comment>
<dbReference type="GO" id="GO:0006816">
    <property type="term" value="P:calcium ion transport"/>
    <property type="evidence" value="ECO:0007669"/>
    <property type="project" value="InterPro"/>
</dbReference>
<evidence type="ECO:0000313" key="2">
    <source>
        <dbReference type="EMBL" id="KAJ9574918.1"/>
    </source>
</evidence>
<feature type="compositionally biased region" description="Basic and acidic residues" evidence="1">
    <location>
        <begin position="343"/>
        <end position="366"/>
    </location>
</feature>
<dbReference type="PANTHER" id="PTHR45816:SF4">
    <property type="entry name" value="RYR_IP3R HOMOLOGY ASSOCIATED DOMAIN-CONTAINING PROTEIN"/>
    <property type="match status" value="1"/>
</dbReference>
<name>A0AAD8E2J2_DIPPU</name>
<gene>
    <name evidence="2" type="ORF">L9F63_007937</name>
</gene>
<organism evidence="2 3">
    <name type="scientific">Diploptera punctata</name>
    <name type="common">Pacific beetle cockroach</name>
    <dbReference type="NCBI Taxonomy" id="6984"/>
    <lineage>
        <taxon>Eukaryota</taxon>
        <taxon>Metazoa</taxon>
        <taxon>Ecdysozoa</taxon>
        <taxon>Arthropoda</taxon>
        <taxon>Hexapoda</taxon>
        <taxon>Insecta</taxon>
        <taxon>Pterygota</taxon>
        <taxon>Neoptera</taxon>
        <taxon>Polyneoptera</taxon>
        <taxon>Dictyoptera</taxon>
        <taxon>Blattodea</taxon>
        <taxon>Blaberoidea</taxon>
        <taxon>Blaberidae</taxon>
        <taxon>Diplopterinae</taxon>
        <taxon>Diploptera</taxon>
    </lineage>
</organism>
<reference evidence="2" key="1">
    <citation type="journal article" date="2023" name="IScience">
        <title>Live-bearing cockroach genome reveals convergent evolutionary mechanisms linked to viviparity in insects and beyond.</title>
        <authorList>
            <person name="Fouks B."/>
            <person name="Harrison M.C."/>
            <person name="Mikhailova A.A."/>
            <person name="Marchal E."/>
            <person name="English S."/>
            <person name="Carruthers M."/>
            <person name="Jennings E.C."/>
            <person name="Chiamaka E.L."/>
            <person name="Frigard R.A."/>
            <person name="Pippel M."/>
            <person name="Attardo G.M."/>
            <person name="Benoit J.B."/>
            <person name="Bornberg-Bauer E."/>
            <person name="Tobe S.S."/>
        </authorList>
    </citation>
    <scope>NUCLEOTIDE SEQUENCE</scope>
    <source>
        <strain evidence="2">Stay&amp;Tobe</strain>
    </source>
</reference>
<proteinExistence type="predicted"/>
<dbReference type="PANTHER" id="PTHR45816">
    <property type="entry name" value="MIR DOMAIN-CONTAINING PROTEIN"/>
    <property type="match status" value="1"/>
</dbReference>
<feature type="non-terminal residue" evidence="2">
    <location>
        <position position="366"/>
    </location>
</feature>
<feature type="non-terminal residue" evidence="2">
    <location>
        <position position="1"/>
    </location>
</feature>
<feature type="region of interest" description="Disordered" evidence="1">
    <location>
        <begin position="339"/>
        <end position="366"/>
    </location>
</feature>
<dbReference type="EMBL" id="JASPKZ010010253">
    <property type="protein sequence ID" value="KAJ9574918.1"/>
    <property type="molecule type" value="Genomic_DNA"/>
</dbReference>